<evidence type="ECO:0000313" key="2">
    <source>
        <dbReference type="Proteomes" id="UP000309997"/>
    </source>
</evidence>
<sequence>FACRTVKITEKCDVYGFGVLVLEIVTGKRPVEYMEDDVVVLCDMVRGALEEGRVEECVDGRLMGNFPADEVVPVMKLGLICTLQVPSNRPDMGEEEAQENLKENRKTKGKGRATARKKRGPRKKKECQANLTWFLTFSSIPLPLLKNRDAPLNTPIFHPPGRTTFSCTNLDSHVQSIETSVLSLLCWWSQPQAAHGALHNPVSCPRMEYLSLLAMEVTA</sequence>
<organism evidence="1 2">
    <name type="scientific">Populus alba</name>
    <name type="common">White poplar</name>
    <dbReference type="NCBI Taxonomy" id="43335"/>
    <lineage>
        <taxon>Eukaryota</taxon>
        <taxon>Viridiplantae</taxon>
        <taxon>Streptophyta</taxon>
        <taxon>Embryophyta</taxon>
        <taxon>Tracheophyta</taxon>
        <taxon>Spermatophyta</taxon>
        <taxon>Magnoliopsida</taxon>
        <taxon>eudicotyledons</taxon>
        <taxon>Gunneridae</taxon>
        <taxon>Pentapetalae</taxon>
        <taxon>rosids</taxon>
        <taxon>fabids</taxon>
        <taxon>Malpighiales</taxon>
        <taxon>Salicaceae</taxon>
        <taxon>Saliceae</taxon>
        <taxon>Populus</taxon>
    </lineage>
</organism>
<gene>
    <name evidence="1" type="ORF">D5086_033376</name>
</gene>
<dbReference type="EMBL" id="RCHU02000019">
    <property type="protein sequence ID" value="KAL3565330.1"/>
    <property type="molecule type" value="Genomic_DNA"/>
</dbReference>
<reference evidence="1 2" key="1">
    <citation type="journal article" date="2024" name="Plant Biotechnol. J.">
        <title>Genome and CRISPR/Cas9 system of a widespread forest tree (Populus alba) in the world.</title>
        <authorList>
            <person name="Liu Y.J."/>
            <person name="Jiang P.F."/>
            <person name="Han X.M."/>
            <person name="Li X.Y."/>
            <person name="Wang H.M."/>
            <person name="Wang Y.J."/>
            <person name="Wang X.X."/>
            <person name="Zeng Q.Y."/>
        </authorList>
    </citation>
    <scope>NUCLEOTIDE SEQUENCE [LARGE SCALE GENOMIC DNA]</scope>
    <source>
        <strain evidence="2">cv. PAL-ZL1</strain>
    </source>
</reference>
<proteinExistence type="predicted"/>
<evidence type="ECO:0000313" key="1">
    <source>
        <dbReference type="EMBL" id="KAL3565330.1"/>
    </source>
</evidence>
<feature type="non-terminal residue" evidence="1">
    <location>
        <position position="1"/>
    </location>
</feature>
<protein>
    <submittedName>
        <fullName evidence="1">Uncharacterized protein</fullName>
    </submittedName>
</protein>
<accession>A0ACC4AGN1</accession>
<dbReference type="Proteomes" id="UP000309997">
    <property type="component" value="Unassembled WGS sequence"/>
</dbReference>
<name>A0ACC4AGN1_POPAL</name>
<comment type="caution">
    <text evidence="1">The sequence shown here is derived from an EMBL/GenBank/DDBJ whole genome shotgun (WGS) entry which is preliminary data.</text>
</comment>
<keyword evidence="2" id="KW-1185">Reference proteome</keyword>